<dbReference type="OrthoDB" id="1460311at2759"/>
<organism evidence="3 4">
    <name type="scientific">Trifolium subterraneum</name>
    <name type="common">Subterranean clover</name>
    <dbReference type="NCBI Taxonomy" id="3900"/>
    <lineage>
        <taxon>Eukaryota</taxon>
        <taxon>Viridiplantae</taxon>
        <taxon>Streptophyta</taxon>
        <taxon>Embryophyta</taxon>
        <taxon>Tracheophyta</taxon>
        <taxon>Spermatophyta</taxon>
        <taxon>Magnoliopsida</taxon>
        <taxon>eudicotyledons</taxon>
        <taxon>Gunneridae</taxon>
        <taxon>Pentapetalae</taxon>
        <taxon>rosids</taxon>
        <taxon>fabids</taxon>
        <taxon>Fabales</taxon>
        <taxon>Fabaceae</taxon>
        <taxon>Papilionoideae</taxon>
        <taxon>50 kb inversion clade</taxon>
        <taxon>NPAAA clade</taxon>
        <taxon>Hologalegina</taxon>
        <taxon>IRL clade</taxon>
        <taxon>Trifolieae</taxon>
        <taxon>Trifolium</taxon>
    </lineage>
</organism>
<feature type="compositionally biased region" description="Low complexity" evidence="1">
    <location>
        <begin position="37"/>
        <end position="47"/>
    </location>
</feature>
<evidence type="ECO:0000259" key="2">
    <source>
        <dbReference type="Pfam" id="PF20167"/>
    </source>
</evidence>
<feature type="region of interest" description="Disordered" evidence="1">
    <location>
        <begin position="1"/>
        <end position="159"/>
    </location>
</feature>
<feature type="compositionally biased region" description="Pro residues" evidence="1">
    <location>
        <begin position="27"/>
        <end position="36"/>
    </location>
</feature>
<sequence>MARTKNAGGRKVPRTKNPSVSGSPSRSPSPPKPPTPKSSSSSSYETASESHKSSSQREATPEIQSSPVTTNMQTTVENLPNPQTSPNTVFQPSQSESLENFPINLTQNQPPSPSPTDSPKQSPKPIKEDSPSPTATIPSPKDSPPVLVKMKKSKSFDSPKIRTSLRIMSGAGKKPVVDTTVHVIDQSDSEIDLLEKEIDDFELEPVTSTKFEPAKPKKTPTPKKKEVETAIKAPRTKKKINLKKSKLYNFAELSIGGVDLVKFVEPFEWKSFFHIKETVYPLLVQTFYFNAQFFPEKDMITSNIKDVELVVDPYVIGSLIGIKSEGLKVYGNDWYDQVKISKEELKKKMFTKEGAKKNAPPSSMLKTEYKLLHNMCQHSFFPRTGSKDKVTDLNLLMMYHMTKGVKLNLPYIILHHMIHVATSGFKKIALPYAMLLTRVFRLYYADMDNTPSENHYYTFSLKNVSHMKKEIEPPVADVGVKRKSEIFEKSVVMLIPPLKVRNLQPLLLLLFKVLNLCLNILTSDTPDISTMPIPNPTDSTLPSIPSSFATFDSFCSSVNAANAGTQQLVFEGNVNFDFPGPSRPTKRFRLETDMEQMRKDLDIVIKGMTVQHSMMDHLILESKTLRTWFTTVVCPQLHIPPPP</sequence>
<dbReference type="Pfam" id="PF20167">
    <property type="entry name" value="Transposase_32"/>
    <property type="match status" value="1"/>
</dbReference>
<evidence type="ECO:0000256" key="1">
    <source>
        <dbReference type="SAM" id="MobiDB-lite"/>
    </source>
</evidence>
<protein>
    <recommendedName>
        <fullName evidence="2">Putative plant transposon protein domain-containing protein</fullName>
    </recommendedName>
</protein>
<gene>
    <name evidence="3" type="ORF">TSUD_414790</name>
</gene>
<feature type="compositionally biased region" description="Polar residues" evidence="1">
    <location>
        <begin position="56"/>
        <end position="109"/>
    </location>
</feature>
<accession>A0A2Z6P5I5</accession>
<keyword evidence="4" id="KW-1185">Reference proteome</keyword>
<feature type="domain" description="Putative plant transposon protein" evidence="2">
    <location>
        <begin position="267"/>
        <end position="442"/>
    </location>
</feature>
<dbReference type="InterPro" id="IPR046796">
    <property type="entry name" value="Transposase_32_dom"/>
</dbReference>
<dbReference type="Proteomes" id="UP000242715">
    <property type="component" value="Unassembled WGS sequence"/>
</dbReference>
<reference evidence="4" key="1">
    <citation type="journal article" date="2017" name="Front. Plant Sci.">
        <title>Climate Clever Clovers: New Paradigm to Reduce the Environmental Footprint of Ruminants by Breeding Low Methanogenic Forages Utilizing Haplotype Variation.</title>
        <authorList>
            <person name="Kaur P."/>
            <person name="Appels R."/>
            <person name="Bayer P.E."/>
            <person name="Keeble-Gagnere G."/>
            <person name="Wang J."/>
            <person name="Hirakawa H."/>
            <person name="Shirasawa K."/>
            <person name="Vercoe P."/>
            <person name="Stefanova K."/>
            <person name="Durmic Z."/>
            <person name="Nichols P."/>
            <person name="Revell C."/>
            <person name="Isobe S.N."/>
            <person name="Edwards D."/>
            <person name="Erskine W."/>
        </authorList>
    </citation>
    <scope>NUCLEOTIDE SEQUENCE [LARGE SCALE GENOMIC DNA]</scope>
    <source>
        <strain evidence="4">cv. Daliak</strain>
    </source>
</reference>
<dbReference type="AlphaFoldDB" id="A0A2Z6P5I5"/>
<evidence type="ECO:0000313" key="3">
    <source>
        <dbReference type="EMBL" id="GAU51658.1"/>
    </source>
</evidence>
<name>A0A2Z6P5I5_TRISU</name>
<evidence type="ECO:0000313" key="4">
    <source>
        <dbReference type="Proteomes" id="UP000242715"/>
    </source>
</evidence>
<proteinExistence type="predicted"/>
<dbReference type="EMBL" id="DF975332">
    <property type="protein sequence ID" value="GAU51658.1"/>
    <property type="molecule type" value="Genomic_DNA"/>
</dbReference>